<dbReference type="GO" id="GO:0046872">
    <property type="term" value="F:metal ion binding"/>
    <property type="evidence" value="ECO:0007669"/>
    <property type="project" value="UniProtKB-KW"/>
</dbReference>
<dbReference type="Gene3D" id="3.40.630.10">
    <property type="entry name" value="Zn peptidases"/>
    <property type="match status" value="1"/>
</dbReference>
<gene>
    <name evidence="9" type="ORF">CANTEDRAFT_131215</name>
</gene>
<keyword evidence="2" id="KW-0645">Protease</keyword>
<dbReference type="PIRSF" id="PIRSF037217">
    <property type="entry name" value="Carboxypeptidase_S"/>
    <property type="match status" value="1"/>
</dbReference>
<evidence type="ECO:0000256" key="3">
    <source>
        <dbReference type="ARBA" id="ARBA00022723"/>
    </source>
</evidence>
<dbReference type="Proteomes" id="UP000000707">
    <property type="component" value="Unassembled WGS sequence"/>
</dbReference>
<keyword evidence="4" id="KW-0378">Hydrolase</keyword>
<feature type="binding site" evidence="7">
    <location>
        <position position="228"/>
    </location>
    <ligand>
        <name>Zn(2+)</name>
        <dbReference type="ChEBI" id="CHEBI:29105"/>
        <label>1</label>
    </ligand>
</feature>
<comment type="similarity">
    <text evidence="1">Belongs to the peptidase M20A family.</text>
</comment>
<feature type="binding site" evidence="7">
    <location>
        <position position="255"/>
    </location>
    <ligand>
        <name>Zn(2+)</name>
        <dbReference type="ChEBI" id="CHEBI:29105"/>
        <label>2</label>
    </ligand>
</feature>
<dbReference type="CDD" id="cd05674">
    <property type="entry name" value="M20_yscS"/>
    <property type="match status" value="1"/>
</dbReference>
<feature type="active site" description="Proton acceptor" evidence="6">
    <location>
        <position position="227"/>
    </location>
</feature>
<dbReference type="GO" id="GO:0000328">
    <property type="term" value="C:fungal-type vacuole lumen"/>
    <property type="evidence" value="ECO:0007669"/>
    <property type="project" value="TreeGrafter"/>
</dbReference>
<evidence type="ECO:0000313" key="9">
    <source>
        <dbReference type="EMBL" id="EGV61694.1"/>
    </source>
</evidence>
<feature type="binding site" evidence="7">
    <location>
        <position position="192"/>
    </location>
    <ligand>
        <name>Zn(2+)</name>
        <dbReference type="ChEBI" id="CHEBI:29105"/>
        <label>2</label>
    </ligand>
</feature>
<dbReference type="Gene3D" id="3.30.70.360">
    <property type="match status" value="1"/>
</dbReference>
<evidence type="ECO:0000256" key="7">
    <source>
        <dbReference type="PIRSR" id="PIRSR037217-2"/>
    </source>
</evidence>
<dbReference type="HOGENOM" id="CLU_021802_11_0_1"/>
<dbReference type="OrthoDB" id="3064516at2759"/>
<dbReference type="InterPro" id="IPR047177">
    <property type="entry name" value="Pept_M20A"/>
</dbReference>
<dbReference type="Pfam" id="PF01546">
    <property type="entry name" value="Peptidase_M20"/>
    <property type="match status" value="1"/>
</dbReference>
<dbReference type="PANTHER" id="PTHR45962">
    <property type="entry name" value="N-FATTY-ACYL-AMINO ACID SYNTHASE/HYDROLASE PM20D1"/>
    <property type="match status" value="1"/>
</dbReference>
<feature type="binding site" evidence="7">
    <location>
        <position position="157"/>
    </location>
    <ligand>
        <name>Zn(2+)</name>
        <dbReference type="ChEBI" id="CHEBI:29105"/>
        <label>2</label>
    </ligand>
</feature>
<organism evidence="10">
    <name type="scientific">Candida tenuis (strain ATCC 10573 / BCRC 21748 / CBS 615 / JCM 9827 / NBRC 10315 / NRRL Y-1498 / VKM Y-70)</name>
    <name type="common">Yeast</name>
    <name type="synonym">Yamadazyma tenuis</name>
    <dbReference type="NCBI Taxonomy" id="590646"/>
    <lineage>
        <taxon>Eukaryota</taxon>
        <taxon>Fungi</taxon>
        <taxon>Dikarya</taxon>
        <taxon>Ascomycota</taxon>
        <taxon>Saccharomycotina</taxon>
        <taxon>Pichiomycetes</taxon>
        <taxon>Debaryomycetaceae</taxon>
        <taxon>Yamadazyma</taxon>
    </lineage>
</organism>
<feature type="active site" evidence="6">
    <location>
        <position position="159"/>
    </location>
</feature>
<keyword evidence="3 7" id="KW-0479">Metal-binding</keyword>
<dbReference type="STRING" id="590646.G3B7Z7"/>
<dbReference type="InterPro" id="IPR036264">
    <property type="entry name" value="Bact_exopeptidase_dim_dom"/>
</dbReference>
<dbReference type="GO" id="GO:0051603">
    <property type="term" value="P:proteolysis involved in protein catabolic process"/>
    <property type="evidence" value="ECO:0007669"/>
    <property type="project" value="TreeGrafter"/>
</dbReference>
<evidence type="ECO:0000256" key="1">
    <source>
        <dbReference type="ARBA" id="ARBA00006247"/>
    </source>
</evidence>
<dbReference type="Pfam" id="PF07687">
    <property type="entry name" value="M20_dimer"/>
    <property type="match status" value="1"/>
</dbReference>
<feature type="domain" description="Peptidase M20 dimerisation" evidence="8">
    <location>
        <begin position="274"/>
        <end position="426"/>
    </location>
</feature>
<dbReference type="PROSITE" id="PS00758">
    <property type="entry name" value="ARGE_DAPE_CPG2_1"/>
    <property type="match status" value="1"/>
</dbReference>
<dbReference type="InterPro" id="IPR017141">
    <property type="entry name" value="Pept_M20_carboxypep"/>
</dbReference>
<keyword evidence="10" id="KW-1185">Reference proteome</keyword>
<evidence type="ECO:0000313" key="10">
    <source>
        <dbReference type="Proteomes" id="UP000000707"/>
    </source>
</evidence>
<accession>G3B7Z7</accession>
<dbReference type="InterPro" id="IPR001261">
    <property type="entry name" value="ArgE/DapE_CS"/>
</dbReference>
<dbReference type="GO" id="GO:0004181">
    <property type="term" value="F:metallocarboxypeptidase activity"/>
    <property type="evidence" value="ECO:0007669"/>
    <property type="project" value="InterPro"/>
</dbReference>
<dbReference type="InterPro" id="IPR002933">
    <property type="entry name" value="Peptidase_M20"/>
</dbReference>
<dbReference type="InterPro" id="IPR011650">
    <property type="entry name" value="Peptidase_M20_dimer"/>
</dbReference>
<evidence type="ECO:0000259" key="8">
    <source>
        <dbReference type="Pfam" id="PF07687"/>
    </source>
</evidence>
<evidence type="ECO:0000256" key="6">
    <source>
        <dbReference type="PIRSR" id="PIRSR037217-1"/>
    </source>
</evidence>
<keyword evidence="9" id="KW-0121">Carboxypeptidase</keyword>
<dbReference type="SUPFAM" id="SSF53187">
    <property type="entry name" value="Zn-dependent exopeptidases"/>
    <property type="match status" value="1"/>
</dbReference>
<dbReference type="PANTHER" id="PTHR45962:SF1">
    <property type="entry name" value="N-FATTY-ACYL-AMINO ACID SYNTHASE_HYDROLASE PM20D1"/>
    <property type="match status" value="1"/>
</dbReference>
<dbReference type="AlphaFoldDB" id="G3B7Z7"/>
<reference evidence="9 10" key="1">
    <citation type="journal article" date="2011" name="Proc. Natl. Acad. Sci. U.S.A.">
        <title>Comparative genomics of xylose-fermenting fungi for enhanced biofuel production.</title>
        <authorList>
            <person name="Wohlbach D.J."/>
            <person name="Kuo A."/>
            <person name="Sato T.K."/>
            <person name="Potts K.M."/>
            <person name="Salamov A.A."/>
            <person name="LaButti K.M."/>
            <person name="Sun H."/>
            <person name="Clum A."/>
            <person name="Pangilinan J.L."/>
            <person name="Lindquist E.A."/>
            <person name="Lucas S."/>
            <person name="Lapidus A."/>
            <person name="Jin M."/>
            <person name="Gunawan C."/>
            <person name="Balan V."/>
            <person name="Dale B.E."/>
            <person name="Jeffries T.W."/>
            <person name="Zinkel R."/>
            <person name="Barry K.W."/>
            <person name="Grigoriev I.V."/>
            <person name="Gasch A.P."/>
        </authorList>
    </citation>
    <scope>NUCLEOTIDE SEQUENCE [LARGE SCALE GENOMIC DNA]</scope>
    <source>
        <strain evidence="10">ATCC 10573 / BCRC 21748 / CBS 615 / JCM 9827 / NBRC 10315 / NRRL Y-1498 / VKM Y-70</strain>
    </source>
</reference>
<name>G3B7Z7_CANTC</name>
<protein>
    <submittedName>
        <fullName evidence="9">Carboxypeptidase S</fullName>
    </submittedName>
</protein>
<feature type="binding site" evidence="7">
    <location>
        <position position="537"/>
    </location>
    <ligand>
        <name>Zn(2+)</name>
        <dbReference type="ChEBI" id="CHEBI:29105"/>
        <label>1</label>
    </ligand>
</feature>
<evidence type="ECO:0000256" key="4">
    <source>
        <dbReference type="ARBA" id="ARBA00022801"/>
    </source>
</evidence>
<feature type="binding site" evidence="7">
    <location>
        <position position="192"/>
    </location>
    <ligand>
        <name>Zn(2+)</name>
        <dbReference type="ChEBI" id="CHEBI:29105"/>
        <label>1</label>
    </ligand>
</feature>
<evidence type="ECO:0000256" key="2">
    <source>
        <dbReference type="ARBA" id="ARBA00022670"/>
    </source>
</evidence>
<dbReference type="eggNOG" id="KOG2275">
    <property type="taxonomic scope" value="Eukaryota"/>
</dbReference>
<proteinExistence type="inferred from homology"/>
<keyword evidence="5 7" id="KW-0862">Zinc</keyword>
<dbReference type="SUPFAM" id="SSF55031">
    <property type="entry name" value="Bacterial exopeptidase dimerisation domain"/>
    <property type="match status" value="1"/>
</dbReference>
<dbReference type="EMBL" id="GL996527">
    <property type="protein sequence ID" value="EGV61694.1"/>
    <property type="molecule type" value="Genomic_DNA"/>
</dbReference>
<evidence type="ECO:0000256" key="5">
    <source>
        <dbReference type="ARBA" id="ARBA00022833"/>
    </source>
</evidence>
<sequence>MNDPLLPINSQPKRTKKLLPKVLAVAAIVVLFQLSDGLCPISDKIDPAPYVYDVSKIGQILKDKEYIDEVVERWSGAIQIPSVSNDVMVNPNTTDDLEELYRLEPAWKQFTKLHEYLEKQYPLIHKHLKVEKVNKFSILITWQGSNTKQKPILLTAHQDVVPVPDETLDQWKYPPFSGAVDGDRIYGRGSGDCKDLLMALFETAELLLKEGKFQPQRTILFGFGYDEESQGTGAVELSKFIFERYGPESLYALIDEGDQGYVQQFGRYVIPIPTGEKGHLNSEIELFTPGGHSSVPPKHTSIGIMAKLIDRIESVDFSPAITNANPLMNALQCMAEHGQIEKSLKSDIIKAVFDANANKKLVEYLSKDPSTEFLIKTSQAVDIIQGGVKSNALPEYVSVVVNHRISAEESVESTSKKILDDIKSIATKFDLGIVFENKTIVEKTKNGYFNYVLNESLEPSPISPIDTAAWNTFTGALRYLYEDVMNPGLNETFVAIPAYAAGNTDTKAYWDLTANIYRYSPYIGIVEGEDEVARGIHSLNEWSSISGHMATISFYYYYLQIVDQIADDTLISQ</sequence>